<evidence type="ECO:0000313" key="7">
    <source>
        <dbReference type="Proteomes" id="UP000540490"/>
    </source>
</evidence>
<evidence type="ECO:0000259" key="4">
    <source>
        <dbReference type="Pfam" id="PF01464"/>
    </source>
</evidence>
<evidence type="ECO:0000313" key="6">
    <source>
        <dbReference type="EMBL" id="MBB2195665.1"/>
    </source>
</evidence>
<evidence type="ECO:0000313" key="5">
    <source>
        <dbReference type="EMBL" id="MBB2166563.1"/>
    </source>
</evidence>
<dbReference type="Gene3D" id="1.10.530.10">
    <property type="match status" value="1"/>
</dbReference>
<feature type="signal peptide" evidence="3">
    <location>
        <begin position="1"/>
        <end position="26"/>
    </location>
</feature>
<accession>A0A7W4IPG3</accession>
<name>A0A7W4IPG3_9PROT</name>
<dbReference type="AlphaFoldDB" id="A0A7W4IPG3"/>
<dbReference type="InterPro" id="IPR008258">
    <property type="entry name" value="Transglycosylase_SLT_dom_1"/>
</dbReference>
<evidence type="ECO:0000256" key="3">
    <source>
        <dbReference type="SAM" id="SignalP"/>
    </source>
</evidence>
<feature type="chain" id="PRO_5031533964" evidence="3">
    <location>
        <begin position="27"/>
        <end position="243"/>
    </location>
</feature>
<comment type="caution">
    <text evidence="5">The sequence shown here is derived from an EMBL/GenBank/DDBJ whole genome shotgun (WGS) entry which is preliminary data.</text>
</comment>
<reference evidence="7 8" key="1">
    <citation type="submission" date="2020-04" db="EMBL/GenBank/DDBJ databases">
        <title>Description of novel Gluconacetobacter.</title>
        <authorList>
            <person name="Sombolestani A."/>
        </authorList>
    </citation>
    <scope>NUCLEOTIDE SEQUENCE [LARGE SCALE GENOMIC DNA]</scope>
    <source>
        <strain evidence="6 7">LMG 1728</strain>
        <strain evidence="5 8">LMG 1731</strain>
    </source>
</reference>
<sequence>MGAPFYRVVVGAVLTGQLLHVSPSAAAIPEQVVPAYPEIGAPTFTSPGGSGTSSSGTSGTATSFDGAWGTSDAYETMMAQTYGADAVAAAQAAGINPDTLAAFGQIESHFQNVGNGSSSADGVWQVTDATWNQYASQLGLSDADRSDPATQAKVASAIISDYASAVSSATGGTATGAQVYGAYMFGTKAGSAIATETDAATPLSTFVSAKALAANNMTGWTVGQYETAISTRMGSGATEAVIS</sequence>
<dbReference type="Proteomes" id="UP000540490">
    <property type="component" value="Unassembled WGS sequence"/>
</dbReference>
<proteinExistence type="inferred from homology"/>
<dbReference type="EMBL" id="JABEQN010000035">
    <property type="protein sequence ID" value="MBB2195665.1"/>
    <property type="molecule type" value="Genomic_DNA"/>
</dbReference>
<evidence type="ECO:0000256" key="2">
    <source>
        <dbReference type="SAM" id="MobiDB-lite"/>
    </source>
</evidence>
<keyword evidence="7" id="KW-1185">Reference proteome</keyword>
<dbReference type="Proteomes" id="UP000561077">
    <property type="component" value="Unassembled WGS sequence"/>
</dbReference>
<comment type="similarity">
    <text evidence="1">Belongs to the virb1 family.</text>
</comment>
<dbReference type="Pfam" id="PF01464">
    <property type="entry name" value="SLT"/>
    <property type="match status" value="1"/>
</dbReference>
<protein>
    <submittedName>
        <fullName evidence="5">Transglycosylase SLT domain-containing protein</fullName>
    </submittedName>
</protein>
<feature type="region of interest" description="Disordered" evidence="2">
    <location>
        <begin position="39"/>
        <end position="60"/>
    </location>
</feature>
<dbReference type="SUPFAM" id="SSF53955">
    <property type="entry name" value="Lysozyme-like"/>
    <property type="match status" value="1"/>
</dbReference>
<gene>
    <name evidence="6" type="ORF">HLH25_18945</name>
    <name evidence="5" type="ORF">HLH26_18950</name>
</gene>
<evidence type="ECO:0000313" key="8">
    <source>
        <dbReference type="Proteomes" id="UP000561077"/>
    </source>
</evidence>
<dbReference type="InterPro" id="IPR023346">
    <property type="entry name" value="Lysozyme-like_dom_sf"/>
</dbReference>
<feature type="compositionally biased region" description="Low complexity" evidence="2">
    <location>
        <begin position="40"/>
        <end position="60"/>
    </location>
</feature>
<keyword evidence="3" id="KW-0732">Signal</keyword>
<organism evidence="5 8">
    <name type="scientific">Gluconacetobacter dulcium</name>
    <dbReference type="NCBI Taxonomy" id="2729096"/>
    <lineage>
        <taxon>Bacteria</taxon>
        <taxon>Pseudomonadati</taxon>
        <taxon>Pseudomonadota</taxon>
        <taxon>Alphaproteobacteria</taxon>
        <taxon>Acetobacterales</taxon>
        <taxon>Acetobacteraceae</taxon>
        <taxon>Gluconacetobacter</taxon>
    </lineage>
</organism>
<evidence type="ECO:0000256" key="1">
    <source>
        <dbReference type="ARBA" id="ARBA00009387"/>
    </source>
</evidence>
<dbReference type="EMBL" id="JABEQO010000036">
    <property type="protein sequence ID" value="MBB2166563.1"/>
    <property type="molecule type" value="Genomic_DNA"/>
</dbReference>
<feature type="domain" description="Transglycosylase SLT" evidence="4">
    <location>
        <begin position="88"/>
        <end position="188"/>
    </location>
</feature>